<dbReference type="Pfam" id="PF02145">
    <property type="entry name" value="Rap_GAP"/>
    <property type="match status" value="1"/>
</dbReference>
<dbReference type="Gene3D" id="3.40.50.11210">
    <property type="entry name" value="Rap/Ran-GAP"/>
    <property type="match status" value="1"/>
</dbReference>
<comment type="caution">
    <text evidence="4">The sequence shown here is derived from an EMBL/GenBank/DDBJ whole genome shotgun (WGS) entry which is preliminary data.</text>
</comment>
<dbReference type="GO" id="GO:0005096">
    <property type="term" value="F:GTPase activator activity"/>
    <property type="evidence" value="ECO:0007669"/>
    <property type="project" value="UniProtKB-KW"/>
</dbReference>
<organism evidence="4 5">
    <name type="scientific">Smittium angustum</name>
    <dbReference type="NCBI Taxonomy" id="133377"/>
    <lineage>
        <taxon>Eukaryota</taxon>
        <taxon>Fungi</taxon>
        <taxon>Fungi incertae sedis</taxon>
        <taxon>Zoopagomycota</taxon>
        <taxon>Kickxellomycotina</taxon>
        <taxon>Harpellomycetes</taxon>
        <taxon>Harpellales</taxon>
        <taxon>Legeriomycetaceae</taxon>
        <taxon>Smittium</taxon>
    </lineage>
</organism>
<dbReference type="Proteomes" id="UP000245591">
    <property type="component" value="Unassembled WGS sequence"/>
</dbReference>
<feature type="compositionally biased region" description="Basic and acidic residues" evidence="2">
    <location>
        <begin position="2060"/>
        <end position="2091"/>
    </location>
</feature>
<feature type="region of interest" description="Disordered" evidence="2">
    <location>
        <begin position="909"/>
        <end position="947"/>
    </location>
</feature>
<evidence type="ECO:0000259" key="3">
    <source>
        <dbReference type="PROSITE" id="PS50085"/>
    </source>
</evidence>
<dbReference type="InterPro" id="IPR000331">
    <property type="entry name" value="Rap/Ran_GAP_dom"/>
</dbReference>
<evidence type="ECO:0000256" key="1">
    <source>
        <dbReference type="ARBA" id="ARBA00022468"/>
    </source>
</evidence>
<proteinExistence type="predicted"/>
<feature type="compositionally biased region" description="Polar residues" evidence="2">
    <location>
        <begin position="910"/>
        <end position="928"/>
    </location>
</feature>
<sequence>MEASKQSRVILQNSYTTLLQDEEFIEKASECSSIRHLPQHIKTYISASYRHRLIEFSKNKKSSQGLWLAEKGKPKHILFLDHGNNQELRIYGFRSLLQYMNSLMGIYGGGVINLFKSSIIIQCFEEEDLYKKNLITSEIVKSVSLGSQVMNLEYEQSIIRSDLLKDSSLCPAFPTETDYYMSSQSVTATRMIREVLNNIAYMSNFAFDPEPNENGEIQTTRGYLSRKYNNFVEVPDENNMFLSHKRNEKPKNSNNNLDEPVRYLMTKEQAKESITYMISEFNKNYIVYFIRGRENKRGLGGVPIPVMRMVAGYLLKYVLPRKIELNQIVVSQEATQFKDQRVLDQKDIFEELSLEGYSKEYPERIRHFLQQIWLESSKSISIFIESVLFGVLGISKSIIYNTGYGEKISKTIYSEVEETQISTLTFFRQCLAMEIDKRPALFKSPKDTSLVSSWESIMSRYFSTVVANIHSNANLDEGWTLSRLSVFYTGILVFRQIWRMSDSEISAEIKHRSLVGLFDSLEIILQRTPKPDEDPQNPYCLGTLAIGLLFECVVEGWLLCSQISDLYWARFEKLFLMETAWISRYHIWANVLQSLTMTLGTKLYKIDDLELLQDYMFSGQRRKGGNRGLKNKLDLIYRQELIDIKLNNNIKNPFLSPNPFIVTSKCSFMAANLVLKYLESKIYNEDKTYHGNSNIGANLQIDNESLLRGRITSNVEITLNQPNMMKSEYINKYFENDFASGYTRTANKKFSEQLGNKEFKLSDKSNENKLQEYSLKNSQASNVDIFNGEDNSIAISSINHSRKSSKLGIVKVDMNADNKESAEKNKMWLNIATSGSRTDNTQNLEAEAPEKSSTKHFLDPSKDYRTDDEASYSRGFKRLGSLGLQTESRIRFQSKLSNFMSRATYKGRSKSNAVSPSLNEVLSPTPRSGSKLGLGNVSSPGLDSNSFSPDSTSFSRFGKKNFRKRSVVALRNLAKMFNTNLDKNKFINESEELQVPQLEAETVSQLNMSSADIRENLNMWLVLKIPFWQDFNLNEDVDWSFSDNLAGIHDIWMRWWPLVEKPLNITNLEAKKIVTMGLAKSWDIKLVLTDRQTASGYDSQTDDKLAFAHWLFELCRGPQESDICSVMALRAISRVFCRTFSPTFSIPPMYQALFYRVILENLSSNALQFEYGLKCLQVTYIECNRIFALDVPGCTMVLSSLTDSLTRIFSQDFEFKLVDEAIDGAASILISAISFVGGSLDGLMEQLTTCPVAVFNEKLESVIKWQPFNPAQALDQLCFLLLNLVGNRNTILKPQVSTKTYTKVVGDLVGALSIICFIRSRSEEIIQNAINLTLGSLFDQNRQIVFFALDNLRAFLAQNNPRELISLLGHKNILEICKMLSYCCVEQIDRFIDTGNSNYARLVSDMLHLLMSYIIIVPSVVHGRNSNVDIKEHRDFEHFLFEDLLTDSVPRMKNWKKSKAEHNYHYESIIYSKSGENTVENLADLKTELRKITFVPTEEYRLEMESKLGENSSVINEYYEPSTRSGVSGNVSVSGKPKNNLKSPEAGIQWVSNAVIVFSFHLMQYFDNYQPLEGFRTNKGYDSNNDDDPSNIEDGDEIMFFGYGKSIVSVIKSKNQEGLRFTVRSVPGKYSGVVHTNLYNPNSKTIKGSKTHNLVTQVIEDQVDMESNFDIGDLIPRKHPFRAETKNTKTLELVYENEADYIYENPKVRMINPSEIDWASYKTSITDNFNIENNRIEKLISKTKEFVYSFKSKEQLALQNIVRADPHVLKETKSAQDPIFGDFRLFLQHLGLFDWTNSDPGPFKLIKPSQQFFSDLKHLDKISAKESIKVAICYVAPNQTTESEILGNNVASTSLAYREFVRSLGWPVDLENFSGYTGKLHSDGTDGKVAPYFATDYLELIFHDSTEMPTDTKDTKQLKKKRHIGNDFVHIIWNENFCEYRPETITGDFGNAQIHIRPLPSNIGNYGVSLYFDPRIEAVGPLAENMVLSPDILSNVVRSWAISAHRQTLWMRLPKYYHPFLLRRDSITQTINKHSAPGWTDTSYPSSFLVNPGAVARSSAPEDKESESAILDDKGKRNAEDIQRKDQVQEDSNFKEVASAIKKSVDYVNNSSNPDISINGTFIRTKEVRKPSMSSNMTYLGAYTDAPDMVPSEDSKNNSILEAIETGIDNTSDIDNTELEEEVKG</sequence>
<keyword evidence="5" id="KW-1185">Reference proteome</keyword>
<feature type="compositionally biased region" description="Polar residues" evidence="2">
    <location>
        <begin position="835"/>
        <end position="844"/>
    </location>
</feature>
<dbReference type="PANTHER" id="PTHR10063:SF11">
    <property type="entry name" value="RHO GTPASE-ACTIVATING PROTEIN CG5521-RELATED"/>
    <property type="match status" value="1"/>
</dbReference>
<dbReference type="SUPFAM" id="SSF111347">
    <property type="entry name" value="Rap/Ran-GAP"/>
    <property type="match status" value="1"/>
</dbReference>
<keyword evidence="1" id="KW-0343">GTPase activation</keyword>
<reference evidence="4 5" key="1">
    <citation type="journal article" date="2018" name="MBio">
        <title>Comparative Genomics Reveals the Core Gene Toolbox for the Fungus-Insect Symbiosis.</title>
        <authorList>
            <person name="Wang Y."/>
            <person name="Stata M."/>
            <person name="Wang W."/>
            <person name="Stajich J.E."/>
            <person name="White M.M."/>
            <person name="Moncalvo J.M."/>
        </authorList>
    </citation>
    <scope>NUCLEOTIDE SEQUENCE [LARGE SCALE GENOMIC DNA]</scope>
    <source>
        <strain evidence="4 5">AUS-126-30</strain>
    </source>
</reference>
<feature type="region of interest" description="Disordered" evidence="2">
    <location>
        <begin position="835"/>
        <end position="869"/>
    </location>
</feature>
<dbReference type="GO" id="GO:0051056">
    <property type="term" value="P:regulation of small GTPase mediated signal transduction"/>
    <property type="evidence" value="ECO:0007669"/>
    <property type="project" value="InterPro"/>
</dbReference>
<dbReference type="PROSITE" id="PS50085">
    <property type="entry name" value="RAPGAP"/>
    <property type="match status" value="1"/>
</dbReference>
<evidence type="ECO:0000313" key="5">
    <source>
        <dbReference type="Proteomes" id="UP000245591"/>
    </source>
</evidence>
<dbReference type="GO" id="GO:0005737">
    <property type="term" value="C:cytoplasm"/>
    <property type="evidence" value="ECO:0007669"/>
    <property type="project" value="TreeGrafter"/>
</dbReference>
<feature type="compositionally biased region" description="Basic and acidic residues" evidence="2">
    <location>
        <begin position="848"/>
        <end position="868"/>
    </location>
</feature>
<evidence type="ECO:0000313" key="4">
    <source>
        <dbReference type="EMBL" id="PWA02006.1"/>
    </source>
</evidence>
<dbReference type="InterPro" id="IPR035974">
    <property type="entry name" value="Rap/Ran-GAP_sf"/>
</dbReference>
<dbReference type="EMBL" id="MBFU01000113">
    <property type="protein sequence ID" value="PWA02006.1"/>
    <property type="molecule type" value="Genomic_DNA"/>
</dbReference>
<feature type="region of interest" description="Disordered" evidence="2">
    <location>
        <begin position="2055"/>
        <end position="2091"/>
    </location>
</feature>
<feature type="domain" description="Rap-GAP" evidence="3">
    <location>
        <begin position="1816"/>
        <end position="2031"/>
    </location>
</feature>
<gene>
    <name evidence="4" type="ORF">BB558_001866</name>
</gene>
<dbReference type="InterPro" id="IPR027107">
    <property type="entry name" value="Tuberin/Ral-act_asu"/>
</dbReference>
<name>A0A2U1JAA9_SMIAN</name>
<dbReference type="FunFam" id="3.40.50.11210:FF:000001">
    <property type="entry name" value="Ral GTPase-activating protein subunit alpha-1 isoform 1"/>
    <property type="match status" value="1"/>
</dbReference>
<evidence type="ECO:0000256" key="2">
    <source>
        <dbReference type="SAM" id="MobiDB-lite"/>
    </source>
</evidence>
<protein>
    <recommendedName>
        <fullName evidence="3">Rap-GAP domain-containing protein</fullName>
    </recommendedName>
</protein>
<accession>A0A2U1JAA9</accession>
<dbReference type="PANTHER" id="PTHR10063">
    <property type="entry name" value="TUBERIN"/>
    <property type="match status" value="1"/>
</dbReference>
<dbReference type="GO" id="GO:0005634">
    <property type="term" value="C:nucleus"/>
    <property type="evidence" value="ECO:0007669"/>
    <property type="project" value="InterPro"/>
</dbReference>